<dbReference type="Proteomes" id="UP000049979">
    <property type="component" value="Unassembled WGS sequence"/>
</dbReference>
<dbReference type="EMBL" id="CVRR01000022">
    <property type="protein sequence ID" value="CRL39279.1"/>
    <property type="molecule type" value="Genomic_DNA"/>
</dbReference>
<dbReference type="RefSeq" id="WP_141652720.1">
    <property type="nucleotide sequence ID" value="NZ_CP173697.1"/>
</dbReference>
<organism evidence="1 2">
    <name type="scientific">Roseburia faecis</name>
    <dbReference type="NCBI Taxonomy" id="301302"/>
    <lineage>
        <taxon>Bacteria</taxon>
        <taxon>Bacillati</taxon>
        <taxon>Bacillota</taxon>
        <taxon>Clostridia</taxon>
        <taxon>Lachnospirales</taxon>
        <taxon>Lachnospiraceae</taxon>
        <taxon>Roseburia</taxon>
    </lineage>
</organism>
<accession>A0A0M6WP45</accession>
<reference evidence="2" key="1">
    <citation type="submission" date="2015-05" db="EMBL/GenBank/DDBJ databases">
        <authorList>
            <consortium name="Pathogen Informatics"/>
        </authorList>
    </citation>
    <scope>NUCLEOTIDE SEQUENCE [LARGE SCALE GENOMIC DNA]</scope>
    <source>
        <strain evidence="2">M72</strain>
    </source>
</reference>
<keyword evidence="2" id="KW-1185">Reference proteome</keyword>
<name>A0A0M6WP45_9FIRM</name>
<proteinExistence type="predicted"/>
<protein>
    <submittedName>
        <fullName evidence="1">Uncharacterized protein</fullName>
    </submittedName>
</protein>
<evidence type="ECO:0000313" key="2">
    <source>
        <dbReference type="Proteomes" id="UP000049979"/>
    </source>
</evidence>
<sequence length="169" mass="20061">MMVLAFKEMGIKANIRAILDNHCKEERYIEKIPVYNAKRIGDFSDSIFIVCSDTCRQSISQQVKASGGTLFDIPDWEGMVEQMLTLHEYKTKIEHNTIGDIYEWIGTEYAENRIRAVEEKLSDEKSCEVFRRRMEFLRNGDWYDFMKIPVDHDAYFDVEWILKDLSWMH</sequence>
<dbReference type="AlphaFoldDB" id="A0A0M6WP45"/>
<evidence type="ECO:0000313" key="1">
    <source>
        <dbReference type="EMBL" id="CRL39279.1"/>
    </source>
</evidence>
<gene>
    <name evidence="1" type="ORF">M72_29351</name>
</gene>
<dbReference type="OrthoDB" id="9794124at2"/>